<dbReference type="GeneID" id="9530967"/>
<reference evidence="4" key="1">
    <citation type="journal article" date="2011" name="PLoS Pathog.">
        <title>Comparative genomics yields insights into niche adaptation of plant vascular wilt pathogens.</title>
        <authorList>
            <person name="Klosterman S.J."/>
            <person name="Subbarao K.V."/>
            <person name="Kang S."/>
            <person name="Veronese P."/>
            <person name="Gold S.E."/>
            <person name="Thomma B.P.H.J."/>
            <person name="Chen Z."/>
            <person name="Henrissat B."/>
            <person name="Lee Y.-H."/>
            <person name="Park J."/>
            <person name="Garcia-Pedrajas M.D."/>
            <person name="Barbara D.J."/>
            <person name="Anchieta A."/>
            <person name="de Jonge R."/>
            <person name="Santhanam P."/>
            <person name="Maruthachalam K."/>
            <person name="Atallah Z."/>
            <person name="Amyotte S.G."/>
            <person name="Paz Z."/>
            <person name="Inderbitzin P."/>
            <person name="Hayes R.J."/>
            <person name="Heiman D.I."/>
            <person name="Young S."/>
            <person name="Zeng Q."/>
            <person name="Engels R."/>
            <person name="Galagan J."/>
            <person name="Cuomo C.A."/>
            <person name="Dobinson K.F."/>
            <person name="Ma L.-J."/>
        </authorList>
    </citation>
    <scope>NUCLEOTIDE SEQUENCE [LARGE SCALE GENOMIC DNA]</scope>
    <source>
        <strain evidence="4">VaMs.102 / ATCC MYA-4576 / FGSC 10136</strain>
    </source>
</reference>
<evidence type="ECO:0000313" key="3">
    <source>
        <dbReference type="EMBL" id="EEY14958.1"/>
    </source>
</evidence>
<sequence>MGKAAPSTDRQARRHNPLQDDILATGILKNKAPKVKKGKKTNEDDENYVDNKQSQNILRLGRELAEEDEGPKPAAKPTVDMFGIEARYGYRGARRGPPMYRKFMPDAGEEPSDMLKEAGWGTKGGDDDMGGGGGTNLTELILDKIAAHEAAEARREAGLPVDDYELPPKVVEAYTKIGQILSRYKSGALPKPFKILPTLPHWEDIIEVTEPAKWTPNAAYQATRIFTASTPATCQKFMEIVMIDKVREDIYETKKLNVHLFNALKKSLYKPRAFFLGFLFPLLSSNCTLREAHIISAVLARVSVPVLHSAAALKGITEM</sequence>
<dbReference type="EMBL" id="DS985214">
    <property type="protein sequence ID" value="EEY14958.1"/>
    <property type="molecule type" value="Genomic_DNA"/>
</dbReference>
<organism evidence="4">
    <name type="scientific">Verticillium alfalfae (strain VaMs.102 / ATCC MYA-4576 / FGSC 10136)</name>
    <name type="common">Verticillium wilt of alfalfa</name>
    <name type="synonym">Verticillium albo-atrum</name>
    <dbReference type="NCBI Taxonomy" id="526221"/>
    <lineage>
        <taxon>Eukaryota</taxon>
        <taxon>Fungi</taxon>
        <taxon>Dikarya</taxon>
        <taxon>Ascomycota</taxon>
        <taxon>Pezizomycotina</taxon>
        <taxon>Sordariomycetes</taxon>
        <taxon>Hypocreomycetidae</taxon>
        <taxon>Glomerellales</taxon>
        <taxon>Plectosphaerellaceae</taxon>
        <taxon>Verticillium</taxon>
    </lineage>
</organism>
<dbReference type="Proteomes" id="UP000008698">
    <property type="component" value="Unassembled WGS sequence"/>
</dbReference>
<dbReference type="HOGENOM" id="CLU_029727_0_1_1"/>
<dbReference type="RefSeq" id="XP_003009384.1">
    <property type="nucleotide sequence ID" value="XM_003009338.1"/>
</dbReference>
<protein>
    <submittedName>
        <fullName evidence="3">Bystin</fullName>
    </submittedName>
</protein>
<dbReference type="GO" id="GO:0030515">
    <property type="term" value="F:snoRNA binding"/>
    <property type="evidence" value="ECO:0007669"/>
    <property type="project" value="TreeGrafter"/>
</dbReference>
<evidence type="ECO:0000313" key="4">
    <source>
        <dbReference type="Proteomes" id="UP000008698"/>
    </source>
</evidence>
<dbReference type="KEGG" id="val:VDBG_01067"/>
<dbReference type="OMA" id="ARECRGW"/>
<dbReference type="GO" id="GO:0006364">
    <property type="term" value="P:rRNA processing"/>
    <property type="evidence" value="ECO:0007669"/>
    <property type="project" value="TreeGrafter"/>
</dbReference>
<evidence type="ECO:0000256" key="1">
    <source>
        <dbReference type="ARBA" id="ARBA00007114"/>
    </source>
</evidence>
<keyword evidence="4" id="KW-1185">Reference proteome</keyword>
<gene>
    <name evidence="3" type="ORF">VDBG_01067</name>
</gene>
<dbReference type="GO" id="GO:0005737">
    <property type="term" value="C:cytoplasm"/>
    <property type="evidence" value="ECO:0007669"/>
    <property type="project" value="TreeGrafter"/>
</dbReference>
<dbReference type="OrthoDB" id="2192561at2759"/>
<feature type="region of interest" description="Disordered" evidence="2">
    <location>
        <begin position="1"/>
        <end position="54"/>
    </location>
</feature>
<dbReference type="InterPro" id="IPR007955">
    <property type="entry name" value="Bystin"/>
</dbReference>
<evidence type="ECO:0000256" key="2">
    <source>
        <dbReference type="SAM" id="MobiDB-lite"/>
    </source>
</evidence>
<dbReference type="eggNOG" id="KOG3871">
    <property type="taxonomic scope" value="Eukaryota"/>
</dbReference>
<dbReference type="PANTHER" id="PTHR12821:SF0">
    <property type="entry name" value="BYSTIN"/>
    <property type="match status" value="1"/>
</dbReference>
<accession>C9S8Y5</accession>
<proteinExistence type="inferred from homology"/>
<comment type="similarity">
    <text evidence="1">Belongs to the bystin family.</text>
</comment>
<dbReference type="PANTHER" id="PTHR12821">
    <property type="entry name" value="BYSTIN"/>
    <property type="match status" value="1"/>
</dbReference>
<name>C9S8Y5_VERA1</name>
<dbReference type="Pfam" id="PF05291">
    <property type="entry name" value="Bystin"/>
    <property type="match status" value="1"/>
</dbReference>
<dbReference type="GO" id="GO:0005730">
    <property type="term" value="C:nucleolus"/>
    <property type="evidence" value="ECO:0007669"/>
    <property type="project" value="TreeGrafter"/>
</dbReference>
<dbReference type="STRING" id="526221.C9S8Y5"/>
<dbReference type="AlphaFoldDB" id="C9S8Y5"/>
<dbReference type="GO" id="GO:0030688">
    <property type="term" value="C:preribosome, small subunit precursor"/>
    <property type="evidence" value="ECO:0007669"/>
    <property type="project" value="TreeGrafter"/>
</dbReference>